<comment type="caution">
    <text evidence="5">The sequence shown here is derived from an EMBL/GenBank/DDBJ whole genome shotgun (WGS) entry which is preliminary data.</text>
</comment>
<evidence type="ECO:0000259" key="4">
    <source>
        <dbReference type="PROSITE" id="PS51387"/>
    </source>
</evidence>
<dbReference type="InterPro" id="IPR002346">
    <property type="entry name" value="Mopterin_DH_FAD-bd"/>
</dbReference>
<organism evidence="5 6">
    <name type="scientific">Nakamurella leprariae</name>
    <dbReference type="NCBI Taxonomy" id="2803911"/>
    <lineage>
        <taxon>Bacteria</taxon>
        <taxon>Bacillati</taxon>
        <taxon>Actinomycetota</taxon>
        <taxon>Actinomycetes</taxon>
        <taxon>Nakamurellales</taxon>
        <taxon>Nakamurellaceae</taxon>
        <taxon>Nakamurella</taxon>
    </lineage>
</organism>
<dbReference type="SUPFAM" id="SSF55447">
    <property type="entry name" value="CO dehydrogenase flavoprotein C-terminal domain-like"/>
    <property type="match status" value="1"/>
</dbReference>
<dbReference type="GO" id="GO:0071949">
    <property type="term" value="F:FAD binding"/>
    <property type="evidence" value="ECO:0007669"/>
    <property type="project" value="InterPro"/>
</dbReference>
<dbReference type="Gene3D" id="3.30.390.50">
    <property type="entry name" value="CO dehydrogenase flavoprotein, C-terminal domain"/>
    <property type="match status" value="1"/>
</dbReference>
<evidence type="ECO:0000313" key="5">
    <source>
        <dbReference type="EMBL" id="MBM9466474.1"/>
    </source>
</evidence>
<keyword evidence="3" id="KW-0560">Oxidoreductase</keyword>
<dbReference type="Proteomes" id="UP000663792">
    <property type="component" value="Unassembled WGS sequence"/>
</dbReference>
<name>A0A938YB03_9ACTN</name>
<dbReference type="PANTHER" id="PTHR42659:SF2">
    <property type="entry name" value="XANTHINE DEHYDROGENASE SUBUNIT C-RELATED"/>
    <property type="match status" value="1"/>
</dbReference>
<keyword evidence="1" id="KW-0285">Flavoprotein</keyword>
<protein>
    <submittedName>
        <fullName evidence="5">FAD binding domain-containing protein</fullName>
    </submittedName>
</protein>
<evidence type="ECO:0000256" key="3">
    <source>
        <dbReference type="ARBA" id="ARBA00023002"/>
    </source>
</evidence>
<dbReference type="GO" id="GO:0016491">
    <property type="term" value="F:oxidoreductase activity"/>
    <property type="evidence" value="ECO:0007669"/>
    <property type="project" value="UniProtKB-KW"/>
</dbReference>
<keyword evidence="2" id="KW-0274">FAD</keyword>
<accession>A0A938YB03</accession>
<evidence type="ECO:0000256" key="1">
    <source>
        <dbReference type="ARBA" id="ARBA00022630"/>
    </source>
</evidence>
<dbReference type="AlphaFoldDB" id="A0A938YB03"/>
<evidence type="ECO:0000313" key="6">
    <source>
        <dbReference type="Proteomes" id="UP000663792"/>
    </source>
</evidence>
<sequence>MTGTPTYAAPTGIAEATALLTQAQDPAVLSGGTMLVPEMSHRTRRPDLVLDLRNARLSGVRVEADTLTIGAATTYRQVLDTTLPGGGAALAVLQTVARGITGGPQIRNRGTVGGSAAWANPSSDVPGLLVGLDATIRVDGAGGHRLIAAQDWVTGAFRTARAPAEILTGITAPTRPRHRFGYVKFKLAESSWPIVTATCLASPVGNVVLSVGGAFERPLRLSLAGVPADLPERELRTLLAEQIAAADPTPWTDVLADGAYRARISPVIAARAVQQALAKDPNSGEEPWTSN</sequence>
<dbReference type="Gene3D" id="3.30.43.10">
    <property type="entry name" value="Uridine Diphospho-n-acetylenolpyruvylglucosamine Reductase, domain 2"/>
    <property type="match status" value="1"/>
</dbReference>
<keyword evidence="6" id="KW-1185">Reference proteome</keyword>
<dbReference type="InterPro" id="IPR016169">
    <property type="entry name" value="FAD-bd_PCMH_sub2"/>
</dbReference>
<feature type="domain" description="FAD-binding PCMH-type" evidence="4">
    <location>
        <begin position="1"/>
        <end position="177"/>
    </location>
</feature>
<dbReference type="EMBL" id="JAERWK010000006">
    <property type="protein sequence ID" value="MBM9466474.1"/>
    <property type="molecule type" value="Genomic_DNA"/>
</dbReference>
<dbReference type="SMART" id="SM01092">
    <property type="entry name" value="CO_deh_flav_C"/>
    <property type="match status" value="1"/>
</dbReference>
<dbReference type="Pfam" id="PF00941">
    <property type="entry name" value="FAD_binding_5"/>
    <property type="match status" value="1"/>
</dbReference>
<dbReference type="InterPro" id="IPR036683">
    <property type="entry name" value="CO_DH_flav_C_dom_sf"/>
</dbReference>
<dbReference type="SUPFAM" id="SSF56176">
    <property type="entry name" value="FAD-binding/transporter-associated domain-like"/>
    <property type="match status" value="1"/>
</dbReference>
<dbReference type="InterPro" id="IPR005107">
    <property type="entry name" value="CO_DH_flav_C"/>
</dbReference>
<dbReference type="InterPro" id="IPR051312">
    <property type="entry name" value="Diverse_Substr_Oxidored"/>
</dbReference>
<dbReference type="PANTHER" id="PTHR42659">
    <property type="entry name" value="XANTHINE DEHYDROGENASE SUBUNIT C-RELATED"/>
    <property type="match status" value="1"/>
</dbReference>
<dbReference type="Gene3D" id="3.30.465.10">
    <property type="match status" value="1"/>
</dbReference>
<dbReference type="PROSITE" id="PS51387">
    <property type="entry name" value="FAD_PCMH"/>
    <property type="match status" value="1"/>
</dbReference>
<dbReference type="InterPro" id="IPR016167">
    <property type="entry name" value="FAD-bd_PCMH_sub1"/>
</dbReference>
<reference evidence="5" key="1">
    <citation type="submission" date="2021-01" db="EMBL/GenBank/DDBJ databases">
        <title>YIM 132084 draft genome.</title>
        <authorList>
            <person name="An D."/>
        </authorList>
    </citation>
    <scope>NUCLEOTIDE SEQUENCE</scope>
    <source>
        <strain evidence="5">YIM 132084</strain>
    </source>
</reference>
<gene>
    <name evidence="5" type="ORF">JL106_04160</name>
</gene>
<dbReference type="InterPro" id="IPR036318">
    <property type="entry name" value="FAD-bd_PCMH-like_sf"/>
</dbReference>
<dbReference type="InterPro" id="IPR016166">
    <property type="entry name" value="FAD-bd_PCMH"/>
</dbReference>
<proteinExistence type="predicted"/>
<dbReference type="RefSeq" id="WP_205259442.1">
    <property type="nucleotide sequence ID" value="NZ_JAERWK010000006.1"/>
</dbReference>
<evidence type="ECO:0000256" key="2">
    <source>
        <dbReference type="ARBA" id="ARBA00022827"/>
    </source>
</evidence>